<dbReference type="GO" id="GO:0007165">
    <property type="term" value="P:signal transduction"/>
    <property type="evidence" value="ECO:0007669"/>
    <property type="project" value="InterPro"/>
</dbReference>
<dbReference type="PANTHER" id="PTHR15228">
    <property type="entry name" value="SPERMATHECAL PHYSIOLOGY VARIANT"/>
    <property type="match status" value="1"/>
</dbReference>
<dbReference type="SMART" id="SM00233">
    <property type="entry name" value="PH"/>
    <property type="match status" value="1"/>
</dbReference>
<dbReference type="EMBL" id="KB007908">
    <property type="protein sequence ID" value="ELR20950.1"/>
    <property type="molecule type" value="Genomic_DNA"/>
</dbReference>
<dbReference type="VEuPathDB" id="AmoebaDB:ACA1_279320"/>
<keyword evidence="4" id="KW-0175">Coiled coil</keyword>
<feature type="domain" description="PH" evidence="7">
    <location>
        <begin position="233"/>
        <end position="339"/>
    </location>
</feature>
<keyword evidence="10" id="KW-1185">Reference proteome</keyword>
<dbReference type="OrthoDB" id="79452at2759"/>
<protein>
    <submittedName>
        <fullName evidence="9">RhoGAP domain containing protein</fullName>
    </submittedName>
</protein>
<dbReference type="GO" id="GO:0005096">
    <property type="term" value="F:GTPase activator activity"/>
    <property type="evidence" value="ECO:0007669"/>
    <property type="project" value="UniProtKB-KW"/>
</dbReference>
<keyword evidence="1 3" id="KW-0728">SH3 domain</keyword>
<dbReference type="CDD" id="cd00821">
    <property type="entry name" value="PH"/>
    <property type="match status" value="1"/>
</dbReference>
<dbReference type="InterPro" id="IPR008936">
    <property type="entry name" value="Rho_GTPase_activation_prot"/>
</dbReference>
<dbReference type="PANTHER" id="PTHR15228:SF24">
    <property type="entry name" value="RHO-GAP DOMAIN-CONTAINING PROTEIN"/>
    <property type="match status" value="1"/>
</dbReference>
<dbReference type="SUPFAM" id="SSF48350">
    <property type="entry name" value="GTPase activation domain, GAP"/>
    <property type="match status" value="1"/>
</dbReference>
<evidence type="ECO:0000256" key="4">
    <source>
        <dbReference type="SAM" id="Coils"/>
    </source>
</evidence>
<dbReference type="PROSITE" id="PS50003">
    <property type="entry name" value="PH_DOMAIN"/>
    <property type="match status" value="1"/>
</dbReference>
<feature type="domain" description="Rho-GAP" evidence="8">
    <location>
        <begin position="378"/>
        <end position="568"/>
    </location>
</feature>
<dbReference type="SUPFAM" id="SSF50044">
    <property type="entry name" value="SH3-domain"/>
    <property type="match status" value="1"/>
</dbReference>
<dbReference type="Pfam" id="PF00169">
    <property type="entry name" value="PH"/>
    <property type="match status" value="1"/>
</dbReference>
<evidence type="ECO:0000313" key="10">
    <source>
        <dbReference type="Proteomes" id="UP000011083"/>
    </source>
</evidence>
<evidence type="ECO:0000256" key="3">
    <source>
        <dbReference type="PROSITE-ProRule" id="PRU00192"/>
    </source>
</evidence>
<gene>
    <name evidence="9" type="ORF">ACA1_279320</name>
</gene>
<accession>L8H733</accession>
<dbReference type="Gene3D" id="1.10.555.10">
    <property type="entry name" value="Rho GTPase activation protein"/>
    <property type="match status" value="1"/>
</dbReference>
<evidence type="ECO:0000259" key="6">
    <source>
        <dbReference type="PROSITE" id="PS50002"/>
    </source>
</evidence>
<dbReference type="SMART" id="SM00324">
    <property type="entry name" value="RhoGAP"/>
    <property type="match status" value="1"/>
</dbReference>
<dbReference type="AlphaFoldDB" id="L8H733"/>
<dbReference type="RefSeq" id="XP_004344693.1">
    <property type="nucleotide sequence ID" value="XM_004344643.1"/>
</dbReference>
<dbReference type="InterPro" id="IPR001452">
    <property type="entry name" value="SH3_domain"/>
</dbReference>
<organism evidence="9 10">
    <name type="scientific">Acanthamoeba castellanii (strain ATCC 30010 / Neff)</name>
    <dbReference type="NCBI Taxonomy" id="1257118"/>
    <lineage>
        <taxon>Eukaryota</taxon>
        <taxon>Amoebozoa</taxon>
        <taxon>Discosea</taxon>
        <taxon>Longamoebia</taxon>
        <taxon>Centramoebida</taxon>
        <taxon>Acanthamoebidae</taxon>
        <taxon>Acanthamoeba</taxon>
    </lineage>
</organism>
<feature type="coiled-coil region" evidence="4">
    <location>
        <begin position="647"/>
        <end position="691"/>
    </location>
</feature>
<dbReference type="SMART" id="SM00326">
    <property type="entry name" value="SH3"/>
    <property type="match status" value="1"/>
</dbReference>
<proteinExistence type="predicted"/>
<dbReference type="Proteomes" id="UP000011083">
    <property type="component" value="Unassembled WGS sequence"/>
</dbReference>
<sequence>MALVVRVHFLKAPARNVVVKEPREKKMRAIKDEGEPSDYEGFLHHPRRVLAGVVGDDPAEDTTASTRDESSPRPPASSAVEMCWLRDDEYLPLPDGVRPKVVKIKCYDKAKTVLIDFTVPLRDWLPLVRKKFDREDDTELTLYLSGESQPLDVGQPLFDQEQLSLGIVLCLRRPDDPVDKPTPWFKHRAALSLTRGGLLRDTASNAKGSTLNSPSAMSAATSEDVAGALASPNSAMRGIIYIYANNKHKWEKRWFVLDNDLLFYYKNASEGKATDVIDVQQYLLKEGEVKKKSYAWDLILSPNAKLENVDGKKLQNYSLKSESALERKEWMAALQKIMDRSGSKNGPMPSPPPLLTATSANLSVKKIKKDRAEMLFGRQLELAVHNPDGSQIPALIVKCINYIDNERILAVEGIFRLSGSAVLMDKYAARFDKGEDVDLTPEQDPHTVTGLLKYYFRELPEPLMTIPLYEHFISASGTTDKALQLRFLRHLVNRLPPINKSLLHYLFSFLVRVAANADKNKMAPTVIATVFAPALLRRADQDPIAAMADTPKINSIVVVLIQEFEYVFRGKDIDPRLTAKGMGAVCCRAQHDYEAKSPDELAFAQGAVMRIVVEDHTWPYCESKSGSFGRIPSSYVQVMTMEQSQEYAEQQQIKQRTKKAIEENEEQQRELKALSEENEELAKELDFYMLREVLLPVMEKSIVIRDEEQSRDRTGRRPQRKLPDGDADKKEEVLLADFPKYLDKFFMESENHRRALDAVGTAKDQFLTSLEMFLGAIPVARHKKEKYQKLRQSAQVIKDKTKAEAFCRMELSELKDDIIRDLTELQGALKFSVKRSWTEEEEEQYSPLAKVPTNHVT</sequence>
<evidence type="ECO:0000259" key="8">
    <source>
        <dbReference type="PROSITE" id="PS50238"/>
    </source>
</evidence>
<dbReference type="Pfam" id="PF00620">
    <property type="entry name" value="RhoGAP"/>
    <property type="match status" value="1"/>
</dbReference>
<evidence type="ECO:0000256" key="1">
    <source>
        <dbReference type="ARBA" id="ARBA00022443"/>
    </source>
</evidence>
<feature type="region of interest" description="Disordered" evidence="5">
    <location>
        <begin position="55"/>
        <end position="77"/>
    </location>
</feature>
<dbReference type="InterPro" id="IPR000198">
    <property type="entry name" value="RhoGAP_dom"/>
</dbReference>
<feature type="domain" description="SH3" evidence="6">
    <location>
        <begin position="582"/>
        <end position="641"/>
    </location>
</feature>
<dbReference type="PROSITE" id="PS50002">
    <property type="entry name" value="SH3"/>
    <property type="match status" value="1"/>
</dbReference>
<dbReference type="KEGG" id="acan:ACA1_279320"/>
<dbReference type="InterPro" id="IPR051025">
    <property type="entry name" value="RhoGAP"/>
</dbReference>
<feature type="region of interest" description="Disordered" evidence="5">
    <location>
        <begin position="706"/>
        <end position="728"/>
    </location>
</feature>
<dbReference type="CDD" id="cd00159">
    <property type="entry name" value="RhoGAP"/>
    <property type="match status" value="1"/>
</dbReference>
<evidence type="ECO:0000256" key="5">
    <source>
        <dbReference type="SAM" id="MobiDB-lite"/>
    </source>
</evidence>
<dbReference type="SUPFAM" id="SSF50729">
    <property type="entry name" value="PH domain-like"/>
    <property type="match status" value="1"/>
</dbReference>
<dbReference type="Gene3D" id="2.30.30.40">
    <property type="entry name" value="SH3 Domains"/>
    <property type="match status" value="1"/>
</dbReference>
<dbReference type="GeneID" id="14921823"/>
<dbReference type="InterPro" id="IPR036028">
    <property type="entry name" value="SH3-like_dom_sf"/>
</dbReference>
<dbReference type="Gene3D" id="2.30.29.30">
    <property type="entry name" value="Pleckstrin-homology domain (PH domain)/Phosphotyrosine-binding domain (PTB)"/>
    <property type="match status" value="1"/>
</dbReference>
<evidence type="ECO:0000259" key="7">
    <source>
        <dbReference type="PROSITE" id="PS50003"/>
    </source>
</evidence>
<dbReference type="PROSITE" id="PS50238">
    <property type="entry name" value="RHOGAP"/>
    <property type="match status" value="1"/>
</dbReference>
<dbReference type="InterPro" id="IPR011993">
    <property type="entry name" value="PH-like_dom_sf"/>
</dbReference>
<evidence type="ECO:0000256" key="2">
    <source>
        <dbReference type="ARBA" id="ARBA00022468"/>
    </source>
</evidence>
<keyword evidence="2" id="KW-0343">GTPase activation</keyword>
<dbReference type="Pfam" id="PF00018">
    <property type="entry name" value="SH3_1"/>
    <property type="match status" value="1"/>
</dbReference>
<evidence type="ECO:0000313" key="9">
    <source>
        <dbReference type="EMBL" id="ELR20950.1"/>
    </source>
</evidence>
<dbReference type="InterPro" id="IPR001849">
    <property type="entry name" value="PH_domain"/>
</dbReference>
<reference evidence="9 10" key="1">
    <citation type="journal article" date="2013" name="Genome Biol.">
        <title>Genome of Acanthamoeba castellanii highlights extensive lateral gene transfer and early evolution of tyrosine kinase signaling.</title>
        <authorList>
            <person name="Clarke M."/>
            <person name="Lohan A.J."/>
            <person name="Liu B."/>
            <person name="Lagkouvardos I."/>
            <person name="Roy S."/>
            <person name="Zafar N."/>
            <person name="Bertelli C."/>
            <person name="Schilde C."/>
            <person name="Kianianmomeni A."/>
            <person name="Burglin T.R."/>
            <person name="Frech C."/>
            <person name="Turcotte B."/>
            <person name="Kopec K.O."/>
            <person name="Synnott J.M."/>
            <person name="Choo C."/>
            <person name="Paponov I."/>
            <person name="Finkler A."/>
            <person name="Soon Heng Tan C."/>
            <person name="Hutchins A.P."/>
            <person name="Weinmeier T."/>
            <person name="Rattei T."/>
            <person name="Chu J.S."/>
            <person name="Gimenez G."/>
            <person name="Irimia M."/>
            <person name="Rigden D.J."/>
            <person name="Fitzpatrick D.A."/>
            <person name="Lorenzo-Morales J."/>
            <person name="Bateman A."/>
            <person name="Chiu C.H."/>
            <person name="Tang P."/>
            <person name="Hegemann P."/>
            <person name="Fromm H."/>
            <person name="Raoult D."/>
            <person name="Greub G."/>
            <person name="Miranda-Saavedra D."/>
            <person name="Chen N."/>
            <person name="Nash P."/>
            <person name="Ginger M.L."/>
            <person name="Horn M."/>
            <person name="Schaap P."/>
            <person name="Caler L."/>
            <person name="Loftus B."/>
        </authorList>
    </citation>
    <scope>NUCLEOTIDE SEQUENCE [LARGE SCALE GENOMIC DNA]</scope>
    <source>
        <strain evidence="9 10">Neff</strain>
    </source>
</reference>
<name>L8H733_ACACF</name>
<dbReference type="CDD" id="cd00174">
    <property type="entry name" value="SH3"/>
    <property type="match status" value="1"/>
</dbReference>